<feature type="compositionally biased region" description="Basic residues" evidence="1">
    <location>
        <begin position="61"/>
        <end position="70"/>
    </location>
</feature>
<dbReference type="Proteomes" id="UP000051888">
    <property type="component" value="Unassembled WGS sequence"/>
</dbReference>
<comment type="caution">
    <text evidence="3">The sequence shown here is derived from an EMBL/GenBank/DDBJ whole genome shotgun (WGS) entry which is preliminary data.</text>
</comment>
<protein>
    <submittedName>
        <fullName evidence="3">Uncharacterized protein</fullName>
    </submittedName>
</protein>
<feature type="signal peptide" evidence="2">
    <location>
        <begin position="1"/>
        <end position="25"/>
    </location>
</feature>
<reference evidence="3 4" key="1">
    <citation type="submission" date="2015-09" db="EMBL/GenBank/DDBJ databases">
        <title>Genome sequencing project for genomic taxonomy and phylogenomics of Bacillus-like bacteria.</title>
        <authorList>
            <person name="Liu B."/>
            <person name="Wang J."/>
            <person name="Zhu Y."/>
            <person name="Liu G."/>
            <person name="Chen Q."/>
            <person name="Chen Z."/>
            <person name="Lan J."/>
            <person name="Che J."/>
            <person name="Ge C."/>
            <person name="Shi H."/>
            <person name="Pan Z."/>
            <person name="Liu X."/>
        </authorList>
    </citation>
    <scope>NUCLEOTIDE SEQUENCE [LARGE SCALE GENOMIC DNA]</scope>
    <source>
        <strain evidence="3 4">LMG 18435</strain>
    </source>
</reference>
<dbReference type="OrthoDB" id="2830979at2"/>
<dbReference type="PATRIC" id="fig|157838.3.peg.4856"/>
<organism evidence="3 4">
    <name type="scientific">Heyndrickxia shackletonii</name>
    <dbReference type="NCBI Taxonomy" id="157838"/>
    <lineage>
        <taxon>Bacteria</taxon>
        <taxon>Bacillati</taxon>
        <taxon>Bacillota</taxon>
        <taxon>Bacilli</taxon>
        <taxon>Bacillales</taxon>
        <taxon>Bacillaceae</taxon>
        <taxon>Heyndrickxia</taxon>
    </lineage>
</organism>
<evidence type="ECO:0000313" key="4">
    <source>
        <dbReference type="Proteomes" id="UP000051888"/>
    </source>
</evidence>
<dbReference type="RefSeq" id="WP_055741978.1">
    <property type="nucleotide sequence ID" value="NZ_JAAIWL010000024.1"/>
</dbReference>
<sequence>MHFPRFVLKGLIIGAALCFPSVVLADKNDHAPASNDKKTIPVVSSLKGNGFGNNLNSSKEHLKKKQKKDHHQVNLVHKSLPNVAKKAVNGLKNGHARNIIHAKDKQKQKNPGLKKGHFKTIKNKNSSVSGMIHRVKTEKPEMDVKKKSVPNLKPHMEKQVTIIKKPDSVSSIRKTVKPKKYLSTRISDSSNLVSKPKKDSPVPVKKLPQDIQIITTTTLGGNNSTGGSNDRYNIGTSTMSIAGWFEWGHYKLPSFDRLFISRSHELCNQWTNAPPVQPPK</sequence>
<feature type="region of interest" description="Disordered" evidence="1">
    <location>
        <begin position="50"/>
        <end position="72"/>
    </location>
</feature>
<gene>
    <name evidence="3" type="ORF">AN964_22165</name>
</gene>
<accession>A0A0Q3T8R5</accession>
<proteinExistence type="predicted"/>
<dbReference type="AlphaFoldDB" id="A0A0Q3T8R5"/>
<feature type="chain" id="PRO_5006207839" evidence="2">
    <location>
        <begin position="26"/>
        <end position="280"/>
    </location>
</feature>
<keyword evidence="4" id="KW-1185">Reference proteome</keyword>
<dbReference type="EMBL" id="LJJC01000015">
    <property type="protein sequence ID" value="KQL50376.1"/>
    <property type="molecule type" value="Genomic_DNA"/>
</dbReference>
<keyword evidence="2" id="KW-0732">Signal</keyword>
<evidence type="ECO:0000256" key="2">
    <source>
        <dbReference type="SAM" id="SignalP"/>
    </source>
</evidence>
<evidence type="ECO:0000313" key="3">
    <source>
        <dbReference type="EMBL" id="KQL50376.1"/>
    </source>
</evidence>
<name>A0A0Q3T8R5_9BACI</name>
<evidence type="ECO:0000256" key="1">
    <source>
        <dbReference type="SAM" id="MobiDB-lite"/>
    </source>
</evidence>